<dbReference type="Proteomes" id="UP000076761">
    <property type="component" value="Unassembled WGS sequence"/>
</dbReference>
<dbReference type="PROSITE" id="PS51257">
    <property type="entry name" value="PROKAR_LIPOPROTEIN"/>
    <property type="match status" value="1"/>
</dbReference>
<sequence length="210" mass="23333">MSWISRARSPSGLIIPWFSGFRVLQWVGSGLISCVLNYGMSAAVVLLSLFFVVYSVHTLCRRSLFPTPLQPQFHAPHTKTSRKRSLLSSSLYVPVLASPSSSLYFYFAFGLCPRSFGLAIGRLSYQSNNLKKSPVCFWSRPPALSLVSRKWSVSTLCLLPIVLCLRSSFCCLSHVSCHIDSTSCIWSSKWSSSDLRPPALVVLCCAQVLR</sequence>
<evidence type="ECO:0000313" key="2">
    <source>
        <dbReference type="EMBL" id="KZT21611.1"/>
    </source>
</evidence>
<accession>A0A165PX65</accession>
<gene>
    <name evidence="2" type="ORF">NEOLEDRAFT_743942</name>
</gene>
<keyword evidence="1" id="KW-0472">Membrane</keyword>
<dbReference type="AlphaFoldDB" id="A0A165PX65"/>
<evidence type="ECO:0000313" key="3">
    <source>
        <dbReference type="Proteomes" id="UP000076761"/>
    </source>
</evidence>
<organism evidence="2 3">
    <name type="scientific">Neolentinus lepideus HHB14362 ss-1</name>
    <dbReference type="NCBI Taxonomy" id="1314782"/>
    <lineage>
        <taxon>Eukaryota</taxon>
        <taxon>Fungi</taxon>
        <taxon>Dikarya</taxon>
        <taxon>Basidiomycota</taxon>
        <taxon>Agaricomycotina</taxon>
        <taxon>Agaricomycetes</taxon>
        <taxon>Gloeophyllales</taxon>
        <taxon>Gloeophyllaceae</taxon>
        <taxon>Neolentinus</taxon>
    </lineage>
</organism>
<proteinExistence type="predicted"/>
<protein>
    <submittedName>
        <fullName evidence="2">Uncharacterized protein</fullName>
    </submittedName>
</protein>
<keyword evidence="1" id="KW-1133">Transmembrane helix</keyword>
<evidence type="ECO:0000256" key="1">
    <source>
        <dbReference type="SAM" id="Phobius"/>
    </source>
</evidence>
<reference evidence="2 3" key="1">
    <citation type="journal article" date="2016" name="Mol. Biol. Evol.">
        <title>Comparative Genomics of Early-Diverging Mushroom-Forming Fungi Provides Insights into the Origins of Lignocellulose Decay Capabilities.</title>
        <authorList>
            <person name="Nagy L.G."/>
            <person name="Riley R."/>
            <person name="Tritt A."/>
            <person name="Adam C."/>
            <person name="Daum C."/>
            <person name="Floudas D."/>
            <person name="Sun H."/>
            <person name="Yadav J.S."/>
            <person name="Pangilinan J."/>
            <person name="Larsson K.H."/>
            <person name="Matsuura K."/>
            <person name="Barry K."/>
            <person name="Labutti K."/>
            <person name="Kuo R."/>
            <person name="Ohm R.A."/>
            <person name="Bhattacharya S.S."/>
            <person name="Shirouzu T."/>
            <person name="Yoshinaga Y."/>
            <person name="Martin F.M."/>
            <person name="Grigoriev I.V."/>
            <person name="Hibbett D.S."/>
        </authorList>
    </citation>
    <scope>NUCLEOTIDE SEQUENCE [LARGE SCALE GENOMIC DNA]</scope>
    <source>
        <strain evidence="2 3">HHB14362 ss-1</strain>
    </source>
</reference>
<feature type="transmembrane region" description="Helical" evidence="1">
    <location>
        <begin position="38"/>
        <end position="56"/>
    </location>
</feature>
<keyword evidence="3" id="KW-1185">Reference proteome</keyword>
<dbReference type="EMBL" id="KV425605">
    <property type="protein sequence ID" value="KZT21611.1"/>
    <property type="molecule type" value="Genomic_DNA"/>
</dbReference>
<name>A0A165PX65_9AGAM</name>
<feature type="transmembrane region" description="Helical" evidence="1">
    <location>
        <begin position="91"/>
        <end position="109"/>
    </location>
</feature>
<dbReference type="InParanoid" id="A0A165PX65"/>
<keyword evidence="1" id="KW-0812">Transmembrane</keyword>